<dbReference type="Gene3D" id="1.25.40.10">
    <property type="entry name" value="Tetratricopeptide repeat domain"/>
    <property type="match status" value="1"/>
</dbReference>
<evidence type="ECO:0000313" key="7">
    <source>
        <dbReference type="EMBL" id="SVA19130.1"/>
    </source>
</evidence>
<feature type="domain" description="Outer membrane lipoprotein BamD-like" evidence="6">
    <location>
        <begin position="35"/>
        <end position="236"/>
    </location>
</feature>
<evidence type="ECO:0000256" key="3">
    <source>
        <dbReference type="ARBA" id="ARBA00023139"/>
    </source>
</evidence>
<keyword evidence="3" id="KW-0564">Palmitate</keyword>
<evidence type="ECO:0000259" key="6">
    <source>
        <dbReference type="Pfam" id="PF13525"/>
    </source>
</evidence>
<evidence type="ECO:0000256" key="5">
    <source>
        <dbReference type="ARBA" id="ARBA00023288"/>
    </source>
</evidence>
<evidence type="ECO:0000256" key="1">
    <source>
        <dbReference type="ARBA" id="ARBA00022729"/>
    </source>
</evidence>
<dbReference type="PANTHER" id="PTHR37423:SF1">
    <property type="entry name" value="OUTER MEMBRANE PROTEIN ASSEMBLY FACTOR BAMD"/>
    <property type="match status" value="1"/>
</dbReference>
<dbReference type="AlphaFoldDB" id="A0A381TSX8"/>
<keyword evidence="4" id="KW-0998">Cell outer membrane</keyword>
<keyword evidence="2" id="KW-0472">Membrane</keyword>
<dbReference type="PROSITE" id="PS51257">
    <property type="entry name" value="PROKAR_LIPOPROTEIN"/>
    <property type="match status" value="1"/>
</dbReference>
<protein>
    <recommendedName>
        <fullName evidence="6">Outer membrane lipoprotein BamD-like domain-containing protein</fullName>
    </recommendedName>
</protein>
<dbReference type="NCBIfam" id="TIGR03302">
    <property type="entry name" value="OM_YfiO"/>
    <property type="match status" value="1"/>
</dbReference>
<dbReference type="CDD" id="cd15830">
    <property type="entry name" value="BamD"/>
    <property type="match status" value="1"/>
</dbReference>
<evidence type="ECO:0000256" key="2">
    <source>
        <dbReference type="ARBA" id="ARBA00023136"/>
    </source>
</evidence>
<gene>
    <name evidence="7" type="ORF">METZ01_LOCUS71984</name>
</gene>
<dbReference type="Pfam" id="PF13525">
    <property type="entry name" value="YfiO"/>
    <property type="match status" value="1"/>
</dbReference>
<dbReference type="InterPro" id="IPR039565">
    <property type="entry name" value="BamD-like"/>
</dbReference>
<dbReference type="GO" id="GO:0051205">
    <property type="term" value="P:protein insertion into membrane"/>
    <property type="evidence" value="ECO:0007669"/>
    <property type="project" value="TreeGrafter"/>
</dbReference>
<proteinExistence type="inferred from homology"/>
<dbReference type="EMBL" id="UINC01005109">
    <property type="protein sequence ID" value="SVA19130.1"/>
    <property type="molecule type" value="Genomic_DNA"/>
</dbReference>
<keyword evidence="5" id="KW-0449">Lipoprotein</keyword>
<accession>A0A381TSX8</accession>
<dbReference type="InterPro" id="IPR011990">
    <property type="entry name" value="TPR-like_helical_dom_sf"/>
</dbReference>
<dbReference type="PANTHER" id="PTHR37423">
    <property type="entry name" value="SOLUBLE LYTIC MUREIN TRANSGLYCOSYLASE-RELATED"/>
    <property type="match status" value="1"/>
</dbReference>
<dbReference type="InterPro" id="IPR017689">
    <property type="entry name" value="BamD"/>
</dbReference>
<keyword evidence="1" id="KW-0732">Signal</keyword>
<dbReference type="GO" id="GO:1990063">
    <property type="term" value="C:Bam protein complex"/>
    <property type="evidence" value="ECO:0007669"/>
    <property type="project" value="TreeGrafter"/>
</dbReference>
<evidence type="ECO:0000256" key="4">
    <source>
        <dbReference type="ARBA" id="ARBA00023237"/>
    </source>
</evidence>
<reference evidence="7" key="1">
    <citation type="submission" date="2018-05" db="EMBL/GenBank/DDBJ databases">
        <authorList>
            <person name="Lanie J.A."/>
            <person name="Ng W.-L."/>
            <person name="Kazmierczak K.M."/>
            <person name="Andrzejewski T.M."/>
            <person name="Davidsen T.M."/>
            <person name="Wayne K.J."/>
            <person name="Tettelin H."/>
            <person name="Glass J.I."/>
            <person name="Rusch D."/>
            <person name="Podicherti R."/>
            <person name="Tsui H.-C.T."/>
            <person name="Winkler M.E."/>
        </authorList>
    </citation>
    <scope>NUCLEOTIDE SEQUENCE</scope>
</reference>
<sequence length="255" mass="29103">MKKTLTISLISLIFLSSCSLFTKDKAKDPVADGLTPKALYELAQERQDAGSTNQAIEHLETIIAAYPGSKYSIQARLDIAYYLFKRKEYTRALLELNSYIDLYPAHSTTPYAYYLRGVIAEDQSSSILDEIVTDSAQRDVQSVRDAYNYYKLLIDTFPASKYSEEAKNKLIQLKNVLARHELYVAIYYTKNNSFIAAINRCKYLIEYYPNTPSIPDALHLMARNYDEILASKLAQDTRAILTASYPNYSPRYSLD</sequence>
<dbReference type="SUPFAM" id="SSF48452">
    <property type="entry name" value="TPR-like"/>
    <property type="match status" value="1"/>
</dbReference>
<dbReference type="HAMAP" id="MF_00922">
    <property type="entry name" value="OM_assembly_BamD"/>
    <property type="match status" value="1"/>
</dbReference>
<name>A0A381TSX8_9ZZZZ</name>
<organism evidence="7">
    <name type="scientific">marine metagenome</name>
    <dbReference type="NCBI Taxonomy" id="408172"/>
    <lineage>
        <taxon>unclassified sequences</taxon>
        <taxon>metagenomes</taxon>
        <taxon>ecological metagenomes</taxon>
    </lineage>
</organism>